<evidence type="ECO:0000256" key="1">
    <source>
        <dbReference type="ARBA" id="ARBA00022884"/>
    </source>
</evidence>
<proteinExistence type="predicted"/>
<protein>
    <recommendedName>
        <fullName evidence="4">RRM domain-containing protein</fullName>
    </recommendedName>
</protein>
<dbReference type="InterPro" id="IPR012677">
    <property type="entry name" value="Nucleotide-bd_a/b_plait_sf"/>
</dbReference>
<feature type="region of interest" description="Disordered" evidence="3">
    <location>
        <begin position="1"/>
        <end position="67"/>
    </location>
</feature>
<feature type="compositionally biased region" description="Basic residues" evidence="3">
    <location>
        <begin position="1"/>
        <end position="20"/>
    </location>
</feature>
<dbReference type="AlphaFoldDB" id="A0AAV8Q812"/>
<feature type="compositionally biased region" description="Basic and acidic residues" evidence="3">
    <location>
        <begin position="591"/>
        <end position="603"/>
    </location>
</feature>
<dbReference type="GO" id="GO:0003723">
    <property type="term" value="F:RNA binding"/>
    <property type="evidence" value="ECO:0007669"/>
    <property type="project" value="UniProtKB-UniRule"/>
</dbReference>
<evidence type="ECO:0000259" key="4">
    <source>
        <dbReference type="PROSITE" id="PS50102"/>
    </source>
</evidence>
<feature type="compositionally biased region" description="Acidic residues" evidence="3">
    <location>
        <begin position="196"/>
        <end position="205"/>
    </location>
</feature>
<dbReference type="Gene3D" id="3.30.70.330">
    <property type="match status" value="3"/>
</dbReference>
<feature type="domain" description="RRM" evidence="4">
    <location>
        <begin position="439"/>
        <end position="518"/>
    </location>
</feature>
<evidence type="ECO:0000313" key="6">
    <source>
        <dbReference type="Proteomes" id="UP001222027"/>
    </source>
</evidence>
<dbReference type="Pfam" id="PF00076">
    <property type="entry name" value="RRM_1"/>
    <property type="match status" value="3"/>
</dbReference>
<feature type="compositionally biased region" description="Acidic residues" evidence="3">
    <location>
        <begin position="213"/>
        <end position="222"/>
    </location>
</feature>
<accession>A0AAV8Q812</accession>
<feature type="region of interest" description="Disordered" evidence="3">
    <location>
        <begin position="165"/>
        <end position="239"/>
    </location>
</feature>
<evidence type="ECO:0000256" key="3">
    <source>
        <dbReference type="SAM" id="MobiDB-lite"/>
    </source>
</evidence>
<dbReference type="PROSITE" id="PS50102">
    <property type="entry name" value="RRM"/>
    <property type="match status" value="3"/>
</dbReference>
<feature type="region of interest" description="Disordered" evidence="3">
    <location>
        <begin position="556"/>
        <end position="610"/>
    </location>
</feature>
<evidence type="ECO:0000256" key="2">
    <source>
        <dbReference type="PROSITE-ProRule" id="PRU00176"/>
    </source>
</evidence>
<sequence length="851" mass="94138">MPPRSARKSAARKMPSRAKKLSPQAAATLPPAVEESPSEVAAVKEEPAGEEVLASPQAVEAPEEGNALALESWGEVLVEVKTEELEVEDMAMREMESEEKVEGAVIVEKIGEAITTQEVSIGEAIAMREVEDEAMVMQDMKSGEKAEGAAIVEKIGEEFAAEVNGGGETASEKGGDSTVLPSESVEAPKDAYDSANDTDVDEGTEQEVKNEAEVSDGNDDGVLESNDGDGNRTDDNEENDEDAAALYMQAQMEMRKKHKKFGVFVGGLDKSAVEKDLIEVFGVFGEIQSVRIVRNPVTQKSKGYAFIHYANIDHAKKALTELKDGTEVRGKQVGISASQDNDTLYLGNICKTWTKEQVIETLKRFGIEQLEDIILPDDPKNEGKTKGFAFLEFNSHSDAMAAFQRLRKPDALFGRDRSAKVSFAENSMHPSEEVTLQVKTVYIESIPDFWDGKKIKEICQQYGEVEKVQLFKKSTTKKKNFAFVEFTSRESAVACMEGVNSAQIGEGEVKIKVNLARPPSKGRLAKRGARGGFKINKDVEVAKQVAVSKKKKRAKSKEVFVQGNAKSKLKKDESISNSRGKRDLRKKYHKSEKSDKTQKRGGDRGIVINERSSKKARRDYYYGSSRGRPSTVFDHQMDAYSENLRDSYILRTVSHTPRYALPATNYQGYAYAGASGSKIHHPDLEPHAGYLPASQHRQYPYGYEQRISAYDVQPNRGSEFTGGLSATQTSFPVYSSSTGYQGGYAYPSIGAFLKGFIKHSRYLDAVDEYESMATASTTTWVWFCSDQRIRLLIIVDGGVLKGLMRQPICVLEARLEDLSQRWPWLLSKRHHLLTYNCTGNPCLASKDAPVL</sequence>
<dbReference type="InterPro" id="IPR000504">
    <property type="entry name" value="RRM_dom"/>
</dbReference>
<dbReference type="PANTHER" id="PTHR21245">
    <property type="entry name" value="HETEROGENEOUS NUCLEAR RIBONUCLEOPROTEIN"/>
    <property type="match status" value="1"/>
</dbReference>
<dbReference type="CDD" id="cd00590">
    <property type="entry name" value="RRM_SF"/>
    <property type="match status" value="3"/>
</dbReference>
<comment type="caution">
    <text evidence="5">The sequence shown here is derived from an EMBL/GenBank/DDBJ whole genome shotgun (WGS) entry which is preliminary data.</text>
</comment>
<feature type="domain" description="RRM" evidence="4">
    <location>
        <begin position="261"/>
        <end position="340"/>
    </location>
</feature>
<keyword evidence="6" id="KW-1185">Reference proteome</keyword>
<gene>
    <name evidence="5" type="ORF">OPV22_027591</name>
</gene>
<keyword evidence="1 2" id="KW-0694">RNA-binding</keyword>
<dbReference type="InterPro" id="IPR035979">
    <property type="entry name" value="RBD_domain_sf"/>
</dbReference>
<dbReference type="SUPFAM" id="SSF54928">
    <property type="entry name" value="RNA-binding domain, RBD"/>
    <property type="match status" value="2"/>
</dbReference>
<organism evidence="5 6">
    <name type="scientific">Ensete ventricosum</name>
    <name type="common">Abyssinian banana</name>
    <name type="synonym">Musa ensete</name>
    <dbReference type="NCBI Taxonomy" id="4639"/>
    <lineage>
        <taxon>Eukaryota</taxon>
        <taxon>Viridiplantae</taxon>
        <taxon>Streptophyta</taxon>
        <taxon>Embryophyta</taxon>
        <taxon>Tracheophyta</taxon>
        <taxon>Spermatophyta</taxon>
        <taxon>Magnoliopsida</taxon>
        <taxon>Liliopsida</taxon>
        <taxon>Zingiberales</taxon>
        <taxon>Musaceae</taxon>
        <taxon>Ensete</taxon>
    </lineage>
</organism>
<evidence type="ECO:0000313" key="5">
    <source>
        <dbReference type="EMBL" id="KAJ8465039.1"/>
    </source>
</evidence>
<name>A0AAV8Q812_ENSVE</name>
<dbReference type="Proteomes" id="UP001222027">
    <property type="component" value="Unassembled WGS sequence"/>
</dbReference>
<dbReference type="SMART" id="SM00360">
    <property type="entry name" value="RRM"/>
    <property type="match status" value="3"/>
</dbReference>
<dbReference type="EMBL" id="JAQQAF010000008">
    <property type="protein sequence ID" value="KAJ8465039.1"/>
    <property type="molecule type" value="Genomic_DNA"/>
</dbReference>
<feature type="domain" description="RRM" evidence="4">
    <location>
        <begin position="342"/>
        <end position="426"/>
    </location>
</feature>
<reference evidence="5 6" key="1">
    <citation type="submission" date="2022-12" db="EMBL/GenBank/DDBJ databases">
        <title>Chromosome-scale assembly of the Ensete ventricosum genome.</title>
        <authorList>
            <person name="Dussert Y."/>
            <person name="Stocks J."/>
            <person name="Wendawek A."/>
            <person name="Woldeyes F."/>
            <person name="Nichols R.A."/>
            <person name="Borrell J.S."/>
        </authorList>
    </citation>
    <scope>NUCLEOTIDE SEQUENCE [LARGE SCALE GENOMIC DNA]</scope>
    <source>
        <strain evidence="6">cv. Maze</strain>
        <tissue evidence="5">Seeds</tissue>
    </source>
</reference>